<dbReference type="EMBL" id="JBHRSZ010000007">
    <property type="protein sequence ID" value="MFC3153141.1"/>
    <property type="molecule type" value="Genomic_DNA"/>
</dbReference>
<dbReference type="SUPFAM" id="SSF88697">
    <property type="entry name" value="PUA domain-like"/>
    <property type="match status" value="1"/>
</dbReference>
<organism evidence="2 3">
    <name type="scientific">Litoribrevibacter euphylliae</name>
    <dbReference type="NCBI Taxonomy" id="1834034"/>
    <lineage>
        <taxon>Bacteria</taxon>
        <taxon>Pseudomonadati</taxon>
        <taxon>Pseudomonadota</taxon>
        <taxon>Gammaproteobacteria</taxon>
        <taxon>Oceanospirillales</taxon>
        <taxon>Oceanospirillaceae</taxon>
        <taxon>Litoribrevibacter</taxon>
    </lineage>
</organism>
<proteinExistence type="predicted"/>
<dbReference type="InterPro" id="IPR003111">
    <property type="entry name" value="Lon_prtase_N"/>
</dbReference>
<comment type="caution">
    <text evidence="2">The sequence shown here is derived from an EMBL/GenBank/DDBJ whole genome shotgun (WGS) entry which is preliminary data.</text>
</comment>
<dbReference type="Proteomes" id="UP001595476">
    <property type="component" value="Unassembled WGS sequence"/>
</dbReference>
<keyword evidence="3" id="KW-1185">Reference proteome</keyword>
<dbReference type="InterPro" id="IPR015947">
    <property type="entry name" value="PUA-like_sf"/>
</dbReference>
<reference evidence="3" key="1">
    <citation type="journal article" date="2019" name="Int. J. Syst. Evol. Microbiol.">
        <title>The Global Catalogue of Microorganisms (GCM) 10K type strain sequencing project: providing services to taxonomists for standard genome sequencing and annotation.</title>
        <authorList>
            <consortium name="The Broad Institute Genomics Platform"/>
            <consortium name="The Broad Institute Genome Sequencing Center for Infectious Disease"/>
            <person name="Wu L."/>
            <person name="Ma J."/>
        </authorList>
    </citation>
    <scope>NUCLEOTIDE SEQUENCE [LARGE SCALE GENOMIC DNA]</scope>
    <source>
        <strain evidence="3">KCTC 52438</strain>
    </source>
</reference>
<evidence type="ECO:0000259" key="1">
    <source>
        <dbReference type="PROSITE" id="PS51787"/>
    </source>
</evidence>
<gene>
    <name evidence="2" type="ORF">ACFOEK_19035</name>
</gene>
<dbReference type="PANTHER" id="PTHR46732">
    <property type="entry name" value="ATP-DEPENDENT PROTEASE LA (LON) DOMAIN PROTEIN"/>
    <property type="match status" value="1"/>
</dbReference>
<dbReference type="RefSeq" id="WP_386723056.1">
    <property type="nucleotide sequence ID" value="NZ_JBHRSZ010000007.1"/>
</dbReference>
<evidence type="ECO:0000313" key="2">
    <source>
        <dbReference type="EMBL" id="MFC3153141.1"/>
    </source>
</evidence>
<dbReference type="PROSITE" id="PS51787">
    <property type="entry name" value="LON_N"/>
    <property type="match status" value="1"/>
</dbReference>
<sequence>MNHLPIFPLDVVMFPDMRLDLKIFEPKYLDMVAECFKEDHGFVVCRIIQDKSDVFCQTFESVGTLVRIVDFAQLKNGMLGITVEGIERVRVAFPYCDANQLVRAERQAMNAEMQMATEVEHEELVIMLKHLEKHPAIEHREIAYDDASSISWRLAELLPFEGPEKQMLLEMNHPYDRLDEIYRLLDKYQK</sequence>
<dbReference type="Gene3D" id="1.20.58.1480">
    <property type="match status" value="1"/>
</dbReference>
<accession>A0ABV7HKG4</accession>
<dbReference type="Pfam" id="PF02190">
    <property type="entry name" value="LON_substr_bdg"/>
    <property type="match status" value="1"/>
</dbReference>
<dbReference type="PANTHER" id="PTHR46732:SF8">
    <property type="entry name" value="ATP-DEPENDENT PROTEASE LA (LON) DOMAIN PROTEIN"/>
    <property type="match status" value="1"/>
</dbReference>
<feature type="domain" description="Lon N-terminal" evidence="1">
    <location>
        <begin position="4"/>
        <end position="189"/>
    </location>
</feature>
<protein>
    <submittedName>
        <fullName evidence="2">LON peptidase substrate-binding domain-containing protein</fullName>
    </submittedName>
</protein>
<dbReference type="Gene3D" id="2.30.130.40">
    <property type="entry name" value="LON domain-like"/>
    <property type="match status" value="1"/>
</dbReference>
<name>A0ABV7HKG4_9GAMM</name>
<dbReference type="SMART" id="SM00464">
    <property type="entry name" value="LON"/>
    <property type="match status" value="1"/>
</dbReference>
<evidence type="ECO:0000313" key="3">
    <source>
        <dbReference type="Proteomes" id="UP001595476"/>
    </source>
</evidence>
<dbReference type="InterPro" id="IPR046336">
    <property type="entry name" value="Lon_prtase_N_sf"/>
</dbReference>